<evidence type="ECO:0000313" key="2">
    <source>
        <dbReference type="EMBL" id="KAK4421748.1"/>
    </source>
</evidence>
<feature type="compositionally biased region" description="Basic and acidic residues" evidence="1">
    <location>
        <begin position="39"/>
        <end position="53"/>
    </location>
</feature>
<gene>
    <name evidence="2" type="ORF">Salat_2125400</name>
</gene>
<sequence length="144" mass="16279">MKTVQLRHLEPRRKLGTSTSQTSVWRGKTRQQGSLKYHQTAEEVRSKDRDRNLAGKAENSLKNRAKPCKPGSPPKVLQLGTVKAGKHPEVRNKALLNLPSRKQQLVTYSASTSSPASSSRKNNGQQVAWRGWKWKQQLKVDRRG</sequence>
<feature type="compositionally biased region" description="Polar residues" evidence="1">
    <location>
        <begin position="16"/>
        <end position="34"/>
    </location>
</feature>
<organism evidence="2 3">
    <name type="scientific">Sesamum alatum</name>
    <dbReference type="NCBI Taxonomy" id="300844"/>
    <lineage>
        <taxon>Eukaryota</taxon>
        <taxon>Viridiplantae</taxon>
        <taxon>Streptophyta</taxon>
        <taxon>Embryophyta</taxon>
        <taxon>Tracheophyta</taxon>
        <taxon>Spermatophyta</taxon>
        <taxon>Magnoliopsida</taxon>
        <taxon>eudicotyledons</taxon>
        <taxon>Gunneridae</taxon>
        <taxon>Pentapetalae</taxon>
        <taxon>asterids</taxon>
        <taxon>lamiids</taxon>
        <taxon>Lamiales</taxon>
        <taxon>Pedaliaceae</taxon>
        <taxon>Sesamum</taxon>
    </lineage>
</organism>
<feature type="region of interest" description="Disordered" evidence="1">
    <location>
        <begin position="1"/>
        <end position="88"/>
    </location>
</feature>
<name>A0AAE1Y103_9LAMI</name>
<dbReference type="AlphaFoldDB" id="A0AAE1Y103"/>
<keyword evidence="3" id="KW-1185">Reference proteome</keyword>
<reference evidence="2" key="1">
    <citation type="submission" date="2020-06" db="EMBL/GenBank/DDBJ databases">
        <authorList>
            <person name="Li T."/>
            <person name="Hu X."/>
            <person name="Zhang T."/>
            <person name="Song X."/>
            <person name="Zhang H."/>
            <person name="Dai N."/>
            <person name="Sheng W."/>
            <person name="Hou X."/>
            <person name="Wei L."/>
        </authorList>
    </citation>
    <scope>NUCLEOTIDE SEQUENCE</scope>
    <source>
        <strain evidence="2">3651</strain>
        <tissue evidence="2">Leaf</tissue>
    </source>
</reference>
<feature type="region of interest" description="Disordered" evidence="1">
    <location>
        <begin position="101"/>
        <end position="131"/>
    </location>
</feature>
<dbReference type="EMBL" id="JACGWO010000008">
    <property type="protein sequence ID" value="KAK4421748.1"/>
    <property type="molecule type" value="Genomic_DNA"/>
</dbReference>
<proteinExistence type="predicted"/>
<feature type="compositionally biased region" description="Low complexity" evidence="1">
    <location>
        <begin position="109"/>
        <end position="119"/>
    </location>
</feature>
<comment type="caution">
    <text evidence="2">The sequence shown here is derived from an EMBL/GenBank/DDBJ whole genome shotgun (WGS) entry which is preliminary data.</text>
</comment>
<protein>
    <submittedName>
        <fullName evidence="2">Uncharacterized protein</fullName>
    </submittedName>
</protein>
<evidence type="ECO:0000313" key="3">
    <source>
        <dbReference type="Proteomes" id="UP001293254"/>
    </source>
</evidence>
<accession>A0AAE1Y103</accession>
<reference evidence="2" key="2">
    <citation type="journal article" date="2024" name="Plant">
        <title>Genomic evolution and insights into agronomic trait innovations of Sesamum species.</title>
        <authorList>
            <person name="Miao H."/>
            <person name="Wang L."/>
            <person name="Qu L."/>
            <person name="Liu H."/>
            <person name="Sun Y."/>
            <person name="Le M."/>
            <person name="Wang Q."/>
            <person name="Wei S."/>
            <person name="Zheng Y."/>
            <person name="Lin W."/>
            <person name="Duan Y."/>
            <person name="Cao H."/>
            <person name="Xiong S."/>
            <person name="Wang X."/>
            <person name="Wei L."/>
            <person name="Li C."/>
            <person name="Ma Q."/>
            <person name="Ju M."/>
            <person name="Zhao R."/>
            <person name="Li G."/>
            <person name="Mu C."/>
            <person name="Tian Q."/>
            <person name="Mei H."/>
            <person name="Zhang T."/>
            <person name="Gao T."/>
            <person name="Zhang H."/>
        </authorList>
    </citation>
    <scope>NUCLEOTIDE SEQUENCE</scope>
    <source>
        <strain evidence="2">3651</strain>
    </source>
</reference>
<dbReference type="Proteomes" id="UP001293254">
    <property type="component" value="Unassembled WGS sequence"/>
</dbReference>
<evidence type="ECO:0000256" key="1">
    <source>
        <dbReference type="SAM" id="MobiDB-lite"/>
    </source>
</evidence>